<keyword evidence="7" id="KW-1185">Reference proteome</keyword>
<dbReference type="PANTHER" id="PTHR34835:SF90">
    <property type="entry name" value="AMINOTRANSFERASE-LIKE PLANT MOBILE DOMAIN-CONTAINING PROTEIN"/>
    <property type="match status" value="1"/>
</dbReference>
<evidence type="ECO:0000256" key="4">
    <source>
        <dbReference type="SAM" id="MobiDB-lite"/>
    </source>
</evidence>
<dbReference type="PANTHER" id="PTHR34835">
    <property type="entry name" value="OS07G0283600 PROTEIN-RELATED"/>
    <property type="match status" value="1"/>
</dbReference>
<feature type="region of interest" description="Disordered" evidence="4">
    <location>
        <begin position="1"/>
        <end position="38"/>
    </location>
</feature>
<evidence type="ECO:0000313" key="7">
    <source>
        <dbReference type="Proteomes" id="UP001408789"/>
    </source>
</evidence>
<reference evidence="6 7" key="1">
    <citation type="submission" date="2024-04" db="EMBL/GenBank/DDBJ databases">
        <title>The reference genome of an endangered Asteraceae, Deinandra increscens subsp. villosa, native to the Central Coast of California.</title>
        <authorList>
            <person name="Guilliams M."/>
            <person name="Hasenstab-Lehman K."/>
            <person name="Meyer R."/>
            <person name="Mcevoy S."/>
        </authorList>
    </citation>
    <scope>NUCLEOTIDE SEQUENCE [LARGE SCALE GENOMIC DNA]</scope>
    <source>
        <tissue evidence="6">Leaf</tissue>
    </source>
</reference>
<feature type="domain" description="Ubiquitin-like protease family profile" evidence="5">
    <location>
        <begin position="955"/>
        <end position="1147"/>
    </location>
</feature>
<dbReference type="SUPFAM" id="SSF54001">
    <property type="entry name" value="Cysteine proteinases"/>
    <property type="match status" value="1"/>
</dbReference>
<feature type="compositionally biased region" description="Basic and acidic residues" evidence="4">
    <location>
        <begin position="198"/>
        <end position="215"/>
    </location>
</feature>
<dbReference type="Proteomes" id="UP001408789">
    <property type="component" value="Unassembled WGS sequence"/>
</dbReference>
<feature type="region of interest" description="Disordered" evidence="4">
    <location>
        <begin position="591"/>
        <end position="708"/>
    </location>
</feature>
<feature type="region of interest" description="Disordered" evidence="4">
    <location>
        <begin position="851"/>
        <end position="872"/>
    </location>
</feature>
<evidence type="ECO:0000313" key="6">
    <source>
        <dbReference type="EMBL" id="KAK9060898.1"/>
    </source>
</evidence>
<feature type="compositionally biased region" description="Basic and acidic residues" evidence="4">
    <location>
        <begin position="858"/>
        <end position="872"/>
    </location>
</feature>
<accession>A0AAP0GRU9</accession>
<evidence type="ECO:0000256" key="3">
    <source>
        <dbReference type="ARBA" id="ARBA00022801"/>
    </source>
</evidence>
<feature type="compositionally biased region" description="Basic and acidic residues" evidence="4">
    <location>
        <begin position="134"/>
        <end position="186"/>
    </location>
</feature>
<dbReference type="InterPro" id="IPR003653">
    <property type="entry name" value="Peptidase_C48_C"/>
</dbReference>
<sequence>MEKKEEKKDEKKEEGKKLKLKLMKKTTKPSDNVEALPDKNLGETAQFIARRDAARKRIMGDVKGAFQKLREKRLQCEQEVSSDREDDSIGETAGNVKKNKRKRTMSGNVELDKGKDAPKENEPEANRRNTKRIRKEDVSKNKNSDLRKKSSEEDSHKENENEVGERRSKRYFDKKEALANNKESDLTKSSTKKGTTPRKKDEKEVFIKGKKEKNNGKKKVVSKGKEDKGNVMDGSIKWLGIYSRTSPKQLHSGISKLTNPMRAIVRRMGFGKILTLKIDNIPQKLGHFVVDKLDTKRMVIVTEKGDIKVDKESLSLLLDIPEGGVDITTMEKPKKKSEVFKAWKKRYPPGAFPPSKVVSFIEANKYGEATNFFVLDFLLLFITTMIKAWKNGSCKPSLLAFWDDEREVKDYDWCDYILSSIKCCKEGWVRDDKDSPFIGPLTILTLLYVDSTICDGLKYEAKGNALEFWTSNKLKEREETEINNGGFGKLDIKDMVVDLTNYGDDSHEVKIVKEKQANIEKDLSEYFDDGSLKGHLYLIESMLGFVKKDKENLEKALRNAVRKFQNNKGVRSYVAEYKRIFKDCVNLDIVDGEEVEDDTDEGDDDDEEDDDEEEEDDDKEGEDDDEGSNGDDSGGDEESDDEEGDIEKNGENDDDEVDGIDVEGGVDDQGGSDESNESIEQDGDEVDGDNQDGNDGDGNGAQIDDTIDSESIEKIVQELIPVIEVKTKEAVPSLFEEGRVVADLPKLIKESMVDMLNNDVACEFAMKTPSVSLNVQDDHQSGSLLVTPLRTVHPTDTPGPFTQSAIVLSEEVERSYASVKSIISEEVKSKISKLKLESKLKSLGDPSYSMGFTQDFETPPKKEKTASKLGSEKVGRRAKRLKKLPSILCSPYIDRKVDMKKCVTKAEKKVWDYMFAGLVDEVELKRLKSDPNYIPEDNAPPRTFNDSIFSNDHLGGIKLKSFLTLRTNEWVENDVIDAWASVLNFEEKKRHPSSPMRLVFGTLFTDYIVGSTTESDFEMNKMLLQYLDKAAHGDNSLYNLKDVDVVMFPVLEDLHYYLVCFELKIPRILVIDNWDKSNVSLKNDALYANKSTVCKLKHVFMNYLMKVGHAKCNELNKVWPEKLEIGWTTTDNYKDCGVFLMRHMEMFCGSKGNMFSCGFPTKKEDVKKKINDLRRKYACKILTSEDNSFRRKVEWEAEDYYKMIKT</sequence>
<comment type="caution">
    <text evidence="6">The sequence shown here is derived from an EMBL/GenBank/DDBJ whole genome shotgun (WGS) entry which is preliminary data.</text>
</comment>
<keyword evidence="3" id="KW-0378">Hydrolase</keyword>
<dbReference type="InterPro" id="IPR038765">
    <property type="entry name" value="Papain-like_cys_pep_sf"/>
</dbReference>
<feature type="region of interest" description="Disordered" evidence="4">
    <location>
        <begin position="71"/>
        <end position="228"/>
    </location>
</feature>
<feature type="compositionally biased region" description="Basic and acidic residues" evidence="4">
    <location>
        <begin position="1"/>
        <end position="17"/>
    </location>
</feature>
<feature type="compositionally biased region" description="Basic residues" evidence="4">
    <location>
        <begin position="18"/>
        <end position="27"/>
    </location>
</feature>
<comment type="similarity">
    <text evidence="1">Belongs to the peptidase C48 family.</text>
</comment>
<feature type="compositionally biased region" description="Acidic residues" evidence="4">
    <location>
        <begin position="652"/>
        <end position="695"/>
    </location>
</feature>
<gene>
    <name evidence="6" type="ORF">SSX86_018078</name>
</gene>
<dbReference type="AlphaFoldDB" id="A0AAP0GRU9"/>
<protein>
    <recommendedName>
        <fullName evidence="5">Ubiquitin-like protease family profile domain-containing protein</fullName>
    </recommendedName>
</protein>
<dbReference type="EMBL" id="JBCNJP010000019">
    <property type="protein sequence ID" value="KAK9060898.1"/>
    <property type="molecule type" value="Genomic_DNA"/>
</dbReference>
<evidence type="ECO:0000256" key="2">
    <source>
        <dbReference type="ARBA" id="ARBA00022670"/>
    </source>
</evidence>
<dbReference type="Gene3D" id="3.40.395.10">
    <property type="entry name" value="Adenoviral Proteinase, Chain A"/>
    <property type="match status" value="1"/>
</dbReference>
<dbReference type="GO" id="GO:0008234">
    <property type="term" value="F:cysteine-type peptidase activity"/>
    <property type="evidence" value="ECO:0007669"/>
    <property type="project" value="InterPro"/>
</dbReference>
<dbReference type="Pfam" id="PF02902">
    <property type="entry name" value="Peptidase_C48"/>
    <property type="match status" value="1"/>
</dbReference>
<proteinExistence type="inferred from homology"/>
<organism evidence="6 7">
    <name type="scientific">Deinandra increscens subsp. villosa</name>
    <dbReference type="NCBI Taxonomy" id="3103831"/>
    <lineage>
        <taxon>Eukaryota</taxon>
        <taxon>Viridiplantae</taxon>
        <taxon>Streptophyta</taxon>
        <taxon>Embryophyta</taxon>
        <taxon>Tracheophyta</taxon>
        <taxon>Spermatophyta</taxon>
        <taxon>Magnoliopsida</taxon>
        <taxon>eudicotyledons</taxon>
        <taxon>Gunneridae</taxon>
        <taxon>Pentapetalae</taxon>
        <taxon>asterids</taxon>
        <taxon>campanulids</taxon>
        <taxon>Asterales</taxon>
        <taxon>Asteraceae</taxon>
        <taxon>Asteroideae</taxon>
        <taxon>Heliantheae alliance</taxon>
        <taxon>Madieae</taxon>
        <taxon>Madiinae</taxon>
        <taxon>Deinandra</taxon>
    </lineage>
</organism>
<name>A0AAP0GRU9_9ASTR</name>
<dbReference type="GO" id="GO:0006508">
    <property type="term" value="P:proteolysis"/>
    <property type="evidence" value="ECO:0007669"/>
    <property type="project" value="UniProtKB-KW"/>
</dbReference>
<evidence type="ECO:0000256" key="1">
    <source>
        <dbReference type="ARBA" id="ARBA00005234"/>
    </source>
</evidence>
<dbReference type="PROSITE" id="PS50600">
    <property type="entry name" value="ULP_PROTEASE"/>
    <property type="match status" value="1"/>
</dbReference>
<feature type="compositionally biased region" description="Acidic residues" evidence="4">
    <location>
        <begin position="591"/>
        <end position="645"/>
    </location>
</feature>
<feature type="compositionally biased region" description="Basic and acidic residues" evidence="4">
    <location>
        <begin position="110"/>
        <end position="127"/>
    </location>
</feature>
<evidence type="ECO:0000259" key="5">
    <source>
        <dbReference type="PROSITE" id="PS50600"/>
    </source>
</evidence>
<keyword evidence="2" id="KW-0645">Protease</keyword>